<dbReference type="AntiFam" id="ANF00142">
    <property type="entry name" value="Shadow ORF (opposite yadG)"/>
</dbReference>
<protein>
    <submittedName>
        <fullName evidence="1">Uncharacterized protein</fullName>
    </submittedName>
</protein>
<reference evidence="1" key="1">
    <citation type="submission" date="2018-05" db="EMBL/GenBank/DDBJ databases">
        <authorList>
            <person name="Lanie J.A."/>
            <person name="Ng W.-L."/>
            <person name="Kazmierczak K.M."/>
            <person name="Andrzejewski T.M."/>
            <person name="Davidsen T.M."/>
            <person name="Wayne K.J."/>
            <person name="Tettelin H."/>
            <person name="Glass J.I."/>
            <person name="Rusch D."/>
            <person name="Podicherti R."/>
            <person name="Tsui H.-C.T."/>
            <person name="Winkler M.E."/>
        </authorList>
    </citation>
    <scope>NUCLEOTIDE SEQUENCE</scope>
</reference>
<name>A0A383CIL3_9ZZZZ</name>
<feature type="non-terminal residue" evidence="1">
    <location>
        <position position="66"/>
    </location>
</feature>
<dbReference type="EMBL" id="UINC01209270">
    <property type="protein sequence ID" value="SVE32217.1"/>
    <property type="molecule type" value="Genomic_DNA"/>
</dbReference>
<sequence length="66" mass="7120">MHGAFALGIERACGLVEQENHRIAQDRSGDGKALLLTAGEPHALFAEEGCEAFRQGVQKHFCAGRL</sequence>
<evidence type="ECO:0000313" key="1">
    <source>
        <dbReference type="EMBL" id="SVE32217.1"/>
    </source>
</evidence>
<proteinExistence type="predicted"/>
<organism evidence="1">
    <name type="scientific">marine metagenome</name>
    <dbReference type="NCBI Taxonomy" id="408172"/>
    <lineage>
        <taxon>unclassified sequences</taxon>
        <taxon>metagenomes</taxon>
        <taxon>ecological metagenomes</taxon>
    </lineage>
</organism>
<gene>
    <name evidence="1" type="ORF">METZ01_LOCUS485071</name>
</gene>
<accession>A0A383CIL3</accession>
<dbReference type="AntiFam" id="ANF00095">
    <property type="entry name" value="Shadow ORF (opposite ABC transporters)"/>
</dbReference>
<dbReference type="AlphaFoldDB" id="A0A383CIL3"/>